<dbReference type="Pfam" id="PF13177">
    <property type="entry name" value="DNA_pol3_delta2"/>
    <property type="match status" value="1"/>
</dbReference>
<dbReference type="Proteomes" id="UP000715781">
    <property type="component" value="Unassembled WGS sequence"/>
</dbReference>
<dbReference type="EMBL" id="JAHHHN010000031">
    <property type="protein sequence ID" value="MBW4565155.1"/>
    <property type="molecule type" value="Genomic_DNA"/>
</dbReference>
<protein>
    <submittedName>
        <fullName evidence="1">DNA polymerase III subunit delta</fullName>
        <ecNumber evidence="1">2.7.7.7</ecNumber>
    </submittedName>
</protein>
<dbReference type="PANTHER" id="PTHR11669:SF8">
    <property type="entry name" value="DNA POLYMERASE III SUBUNIT DELTA"/>
    <property type="match status" value="1"/>
</dbReference>
<dbReference type="InterPro" id="IPR050238">
    <property type="entry name" value="DNA_Rep/Repair_Clamp_Loader"/>
</dbReference>
<dbReference type="Gene3D" id="3.40.50.300">
    <property type="entry name" value="P-loop containing nucleotide triphosphate hydrolases"/>
    <property type="match status" value="1"/>
</dbReference>
<accession>A0A951Q6M6</accession>
<dbReference type="PANTHER" id="PTHR11669">
    <property type="entry name" value="REPLICATION FACTOR C / DNA POLYMERASE III GAMMA-TAU SUBUNIT"/>
    <property type="match status" value="1"/>
</dbReference>
<dbReference type="InterPro" id="IPR027417">
    <property type="entry name" value="P-loop_NTPase"/>
</dbReference>
<reference evidence="1" key="2">
    <citation type="journal article" date="2022" name="Microbiol. Resour. Announc.">
        <title>Metagenome Sequencing to Explore Phylogenomics of Terrestrial Cyanobacteria.</title>
        <authorList>
            <person name="Ward R.D."/>
            <person name="Stajich J.E."/>
            <person name="Johansen J.R."/>
            <person name="Huntemann M."/>
            <person name="Clum A."/>
            <person name="Foster B."/>
            <person name="Foster B."/>
            <person name="Roux S."/>
            <person name="Palaniappan K."/>
            <person name="Varghese N."/>
            <person name="Mukherjee S."/>
            <person name="Reddy T.B.K."/>
            <person name="Daum C."/>
            <person name="Copeland A."/>
            <person name="Chen I.A."/>
            <person name="Ivanova N.N."/>
            <person name="Kyrpides N.C."/>
            <person name="Shapiro N."/>
            <person name="Eloe-Fadrosh E.A."/>
            <person name="Pietrasiak N."/>
        </authorList>
    </citation>
    <scope>NUCLEOTIDE SEQUENCE</scope>
    <source>
        <strain evidence="1">JT2-VF2</strain>
    </source>
</reference>
<keyword evidence="1" id="KW-0808">Transferase</keyword>
<name>A0A951Q6M6_9NOST</name>
<dbReference type="NCBIfam" id="TIGR00678">
    <property type="entry name" value="holB"/>
    <property type="match status" value="1"/>
</dbReference>
<dbReference type="GO" id="GO:0008408">
    <property type="term" value="F:3'-5' exonuclease activity"/>
    <property type="evidence" value="ECO:0007669"/>
    <property type="project" value="InterPro"/>
</dbReference>
<proteinExistence type="predicted"/>
<reference evidence="1" key="1">
    <citation type="submission" date="2021-05" db="EMBL/GenBank/DDBJ databases">
        <authorList>
            <person name="Pietrasiak N."/>
            <person name="Ward R."/>
            <person name="Stajich J.E."/>
            <person name="Kurbessoian T."/>
        </authorList>
    </citation>
    <scope>NUCLEOTIDE SEQUENCE</scope>
    <source>
        <strain evidence="1">JT2-VF2</strain>
    </source>
</reference>
<evidence type="ECO:0000313" key="1">
    <source>
        <dbReference type="EMBL" id="MBW4565155.1"/>
    </source>
</evidence>
<evidence type="ECO:0000313" key="2">
    <source>
        <dbReference type="Proteomes" id="UP000715781"/>
    </source>
</evidence>
<dbReference type="InterPro" id="IPR004622">
    <property type="entry name" value="DNA_pol_HolB"/>
</dbReference>
<dbReference type="GO" id="GO:0006261">
    <property type="term" value="P:DNA-templated DNA replication"/>
    <property type="evidence" value="ECO:0007669"/>
    <property type="project" value="TreeGrafter"/>
</dbReference>
<dbReference type="NCBIfam" id="NF005638">
    <property type="entry name" value="PRK07399.1"/>
    <property type="match status" value="1"/>
</dbReference>
<dbReference type="SUPFAM" id="SSF52540">
    <property type="entry name" value="P-loop containing nucleoside triphosphate hydrolases"/>
    <property type="match status" value="1"/>
</dbReference>
<comment type="caution">
    <text evidence="1">The sequence shown here is derived from an EMBL/GenBank/DDBJ whole genome shotgun (WGS) entry which is preliminary data.</text>
</comment>
<keyword evidence="1" id="KW-0548">Nucleotidyltransferase</keyword>
<dbReference type="GO" id="GO:0003887">
    <property type="term" value="F:DNA-directed DNA polymerase activity"/>
    <property type="evidence" value="ECO:0007669"/>
    <property type="project" value="UniProtKB-EC"/>
</dbReference>
<dbReference type="EC" id="2.7.7.7" evidence="1"/>
<dbReference type="AlphaFoldDB" id="A0A951Q6M6"/>
<sequence length="322" mass="36183">MTDNSFAPLIGQQQAVELLTQAVKQNRLAPAYLFVGPDGVGRSLAARCFIELLFSSYVKTKLITSLQNRLRQGNHPDVLWVQPTYQYQGQRLTAAEAAEKGVKRKAPPVIRLEQIREITEFLSRPPLEAPRNVVVLEQAETMAEAAANALLKTLEEPGQATLILIAPTPESVLPTLVSRCQRIPFYRLDTASLAQVLTQTEHEQILQHPALLSIAAGSPGSAIASYQQLQAIPPELLQNLAKAPSSYRHALELAKKIDKELDTEAQLWLIDYLQNSYWQQWYQQGIIKQLEQARKFLLCYAQPRLVWECTLLSLYQQCNSQV</sequence>
<gene>
    <name evidence="1" type="primary">holB</name>
    <name evidence="1" type="ORF">KME32_29475</name>
</gene>
<organism evidence="1 2">
    <name type="scientific">Mojavia pulchra JT2-VF2</name>
    <dbReference type="NCBI Taxonomy" id="287848"/>
    <lineage>
        <taxon>Bacteria</taxon>
        <taxon>Bacillati</taxon>
        <taxon>Cyanobacteriota</taxon>
        <taxon>Cyanophyceae</taxon>
        <taxon>Nostocales</taxon>
        <taxon>Nostocaceae</taxon>
    </lineage>
</organism>